<dbReference type="Proteomes" id="UP000181901">
    <property type="component" value="Unassembled WGS sequence"/>
</dbReference>
<gene>
    <name evidence="6" type="primary">ssuA_3</name>
    <name evidence="6" type="ORF">BerOc1_02851</name>
</gene>
<dbReference type="PANTHER" id="PTHR30024">
    <property type="entry name" value="ALIPHATIC SULFONATES-BINDING PROTEIN-RELATED"/>
    <property type="match status" value="1"/>
</dbReference>
<keyword evidence="7" id="KW-1185">Reference proteome</keyword>
<sequence length="323" mass="35024">MSRLPRIVLFLALALFALGSVTAHARPLKVAYSDWPGWVAWDIGIQKGWFKEAGVDVEFVWFEYVPSMDAFAAGKVDAVTMTNGDALVMASQGAPSVGIVMNDYSNGNDMVVARPGIKSVKQLKGKKVGVEVGFVSHLLLLNALKSAGMSESDIEIVNMPTDQTPQALGSGEVDAIVAWQPNSGQALREMPGSEAVFSSADVPGIIYDLLCVNPKSLVEHKAEWAKVVKVWFKIADYIADPSNRDEILEIMSNRVGLSPAEYAPLMKGTHFLGQAGNKKHFVKGDTLESVYGSNKVVDEFNVDNGVYKKRIADGEHLDPTLVQ</sequence>
<dbReference type="PANTHER" id="PTHR30024:SF47">
    <property type="entry name" value="TAURINE-BINDING PERIPLASMIC PROTEIN"/>
    <property type="match status" value="1"/>
</dbReference>
<reference evidence="6 7" key="1">
    <citation type="submission" date="2015-09" db="EMBL/GenBank/DDBJ databases">
        <title>Genome of Desulfovibrio dechloracetivorans BerOc1, a mercury methylating strain isolated from highly hydrocarbons and metals contaminated coastal sediments.</title>
        <authorList>
            <person name="Goni Urriza M."/>
            <person name="Gassie C."/>
            <person name="Bouchez O."/>
            <person name="Klopp C."/>
            <person name="Ranchou-Peyruse A."/>
            <person name="Remy G."/>
        </authorList>
    </citation>
    <scope>NUCLEOTIDE SEQUENCE [LARGE SCALE GENOMIC DNA]</scope>
    <source>
        <strain evidence="6 7">BerOc1</strain>
    </source>
</reference>
<evidence type="ECO:0000313" key="6">
    <source>
        <dbReference type="EMBL" id="OIQ50909.1"/>
    </source>
</evidence>
<protein>
    <submittedName>
        <fullName evidence="6">Putative aliphatic sulfonates-binding protein</fullName>
    </submittedName>
</protein>
<dbReference type="RefSeq" id="WP_071546303.1">
    <property type="nucleotide sequence ID" value="NZ_LKAQ01000004.1"/>
</dbReference>
<feature type="chain" id="PRO_5009635411" evidence="4">
    <location>
        <begin position="26"/>
        <end position="323"/>
    </location>
</feature>
<evidence type="ECO:0000256" key="1">
    <source>
        <dbReference type="ARBA" id="ARBA00004418"/>
    </source>
</evidence>
<evidence type="ECO:0000256" key="4">
    <source>
        <dbReference type="SAM" id="SignalP"/>
    </source>
</evidence>
<comment type="caution">
    <text evidence="6">The sequence shown here is derived from an EMBL/GenBank/DDBJ whole genome shotgun (WGS) entry which is preliminary data.</text>
</comment>
<evidence type="ECO:0000256" key="3">
    <source>
        <dbReference type="ARBA" id="ARBA00022729"/>
    </source>
</evidence>
<evidence type="ECO:0000259" key="5">
    <source>
        <dbReference type="Pfam" id="PF09084"/>
    </source>
</evidence>
<accession>A0A1J5MWG6</accession>
<dbReference type="SUPFAM" id="SSF53850">
    <property type="entry name" value="Periplasmic binding protein-like II"/>
    <property type="match status" value="1"/>
</dbReference>
<dbReference type="GO" id="GO:0042597">
    <property type="term" value="C:periplasmic space"/>
    <property type="evidence" value="ECO:0007669"/>
    <property type="project" value="UniProtKB-SubCell"/>
</dbReference>
<evidence type="ECO:0000313" key="7">
    <source>
        <dbReference type="Proteomes" id="UP000181901"/>
    </source>
</evidence>
<proteinExistence type="inferred from homology"/>
<dbReference type="Gene3D" id="3.40.190.10">
    <property type="entry name" value="Periplasmic binding protein-like II"/>
    <property type="match status" value="2"/>
</dbReference>
<feature type="signal peptide" evidence="4">
    <location>
        <begin position="1"/>
        <end position="25"/>
    </location>
</feature>
<comment type="subcellular location">
    <subcellularLocation>
        <location evidence="1">Periplasm</location>
    </subcellularLocation>
</comment>
<dbReference type="Pfam" id="PF09084">
    <property type="entry name" value="NMT1"/>
    <property type="match status" value="1"/>
</dbReference>
<dbReference type="CDD" id="cd13563">
    <property type="entry name" value="PBP2_SsuA_like_6"/>
    <property type="match status" value="1"/>
</dbReference>
<dbReference type="InterPro" id="IPR015168">
    <property type="entry name" value="SsuA/THI5"/>
</dbReference>
<name>A0A1J5MWG6_9BACT</name>
<dbReference type="AlphaFoldDB" id="A0A1J5MWG6"/>
<keyword evidence="3 4" id="KW-0732">Signal</keyword>
<comment type="similarity">
    <text evidence="2">Belongs to the bacterial solute-binding protein SsuA/TauA family.</text>
</comment>
<evidence type="ECO:0000256" key="2">
    <source>
        <dbReference type="ARBA" id="ARBA00010742"/>
    </source>
</evidence>
<organism evidence="6 7">
    <name type="scientific">Pseudodesulfovibrio hydrargyri</name>
    <dbReference type="NCBI Taxonomy" id="2125990"/>
    <lineage>
        <taxon>Bacteria</taxon>
        <taxon>Pseudomonadati</taxon>
        <taxon>Thermodesulfobacteriota</taxon>
        <taxon>Desulfovibrionia</taxon>
        <taxon>Desulfovibrionales</taxon>
        <taxon>Desulfovibrionaceae</taxon>
    </lineage>
</organism>
<feature type="domain" description="SsuA/THI5-like" evidence="5">
    <location>
        <begin position="45"/>
        <end position="239"/>
    </location>
</feature>
<dbReference type="EMBL" id="LKAQ01000004">
    <property type="protein sequence ID" value="OIQ50909.1"/>
    <property type="molecule type" value="Genomic_DNA"/>
</dbReference>